<feature type="compositionally biased region" description="Polar residues" evidence="1">
    <location>
        <begin position="75"/>
        <end position="86"/>
    </location>
</feature>
<name>A0AAV1IA08_9CHLO</name>
<evidence type="ECO:0000313" key="3">
    <source>
        <dbReference type="Proteomes" id="UP001314263"/>
    </source>
</evidence>
<evidence type="ECO:0000313" key="2">
    <source>
        <dbReference type="EMBL" id="CAK0783517.1"/>
    </source>
</evidence>
<evidence type="ECO:0000256" key="1">
    <source>
        <dbReference type="SAM" id="MobiDB-lite"/>
    </source>
</evidence>
<dbReference type="EMBL" id="CAUYUE010000008">
    <property type="protein sequence ID" value="CAK0783517.1"/>
    <property type="molecule type" value="Genomic_DNA"/>
</dbReference>
<dbReference type="Proteomes" id="UP001314263">
    <property type="component" value="Unassembled WGS sequence"/>
</dbReference>
<sequence length="423" mass="47210">MQSDILDNKIAALELKIEEVEAEISSAETEEVKARAEGDTKELWHWRKEKAHLRKKETLLRTEKQQLRDEKARQENQQQGTSSSGAGTELLEMNSAMYSLVKKINDRQENDGAESKAFSSASSRDVRTVLGHFGFTEVEGEDEEPLQAPPDSIPQIEPFPFWEYGNENAAAEDLAKEHTKHLRACGVTMGRGGFQVKDLHNKSDLLSLPVGSRCFRGGLDCAVLPYAIGPSSVAHNIRVGFEHKQSQQHKDTFAATKGKMGNKQEGTKGKSLESMQPQAVIAFLAALHFNDLPLDLILTDGEKHVLLRFKGKELLRYSRLSRREAYYAVAQRLKEHVDLKIKRGRLPEDLVGQLDPSLTEARKVLKQKLGEAGAADALTSQLLSVLSSEQSLDERLQATYETILPWASEITSGIPLEVRHMYA</sequence>
<accession>A0AAV1IA08</accession>
<dbReference type="AlphaFoldDB" id="A0AAV1IA08"/>
<feature type="region of interest" description="Disordered" evidence="1">
    <location>
        <begin position="55"/>
        <end position="90"/>
    </location>
</feature>
<reference evidence="2 3" key="1">
    <citation type="submission" date="2023-10" db="EMBL/GenBank/DDBJ databases">
        <authorList>
            <person name="Maclean D."/>
            <person name="Macfadyen A."/>
        </authorList>
    </citation>
    <scope>NUCLEOTIDE SEQUENCE [LARGE SCALE GENOMIC DNA]</scope>
</reference>
<comment type="caution">
    <text evidence="2">The sequence shown here is derived from an EMBL/GenBank/DDBJ whole genome shotgun (WGS) entry which is preliminary data.</text>
</comment>
<gene>
    <name evidence="2" type="ORF">CVIRNUC_006716</name>
</gene>
<feature type="region of interest" description="Disordered" evidence="1">
    <location>
        <begin position="246"/>
        <end position="271"/>
    </location>
</feature>
<organism evidence="2 3">
    <name type="scientific">Coccomyxa viridis</name>
    <dbReference type="NCBI Taxonomy" id="1274662"/>
    <lineage>
        <taxon>Eukaryota</taxon>
        <taxon>Viridiplantae</taxon>
        <taxon>Chlorophyta</taxon>
        <taxon>core chlorophytes</taxon>
        <taxon>Trebouxiophyceae</taxon>
        <taxon>Trebouxiophyceae incertae sedis</taxon>
        <taxon>Coccomyxaceae</taxon>
        <taxon>Coccomyxa</taxon>
    </lineage>
</organism>
<feature type="compositionally biased region" description="Basic and acidic residues" evidence="1">
    <location>
        <begin position="56"/>
        <end position="74"/>
    </location>
</feature>
<protein>
    <submittedName>
        <fullName evidence="2">Uncharacterized protein</fullName>
    </submittedName>
</protein>
<proteinExistence type="predicted"/>
<keyword evidence="3" id="KW-1185">Reference proteome</keyword>